<comment type="caution">
    <text evidence="1">The sequence shown here is derived from an EMBL/GenBank/DDBJ whole genome shotgun (WGS) entry which is preliminary data.</text>
</comment>
<protein>
    <submittedName>
        <fullName evidence="1">Uncharacterized protein</fullName>
    </submittedName>
</protein>
<evidence type="ECO:0000313" key="2">
    <source>
        <dbReference type="Proteomes" id="UP000614350"/>
    </source>
</evidence>
<proteinExistence type="predicted"/>
<name>A0A834K5R3_VESVU</name>
<dbReference type="EMBL" id="JACSEA010000005">
    <property type="protein sequence ID" value="KAF7400959.1"/>
    <property type="molecule type" value="Genomic_DNA"/>
</dbReference>
<keyword evidence="2" id="KW-1185">Reference proteome</keyword>
<evidence type="ECO:0000313" key="1">
    <source>
        <dbReference type="EMBL" id="KAF7400959.1"/>
    </source>
</evidence>
<dbReference type="AlphaFoldDB" id="A0A834K5R3"/>
<sequence length="105" mass="11931">MAPFGAQTRMSAWERTLQSKEVCTDYFMCTVNNFPIITVDTSSHGNWALALHFLKLINSQHCISDYAIFFNTFHVSQNSNFHCKHDAITVLIVFDSKGLKVSEPD</sequence>
<accession>A0A834K5R3</accession>
<gene>
    <name evidence="1" type="ORF">HZH66_006143</name>
</gene>
<reference evidence="1" key="1">
    <citation type="journal article" date="2020" name="G3 (Bethesda)">
        <title>High-Quality Assemblies for Three Invasive Social Wasps from the &lt;i&gt;Vespula&lt;/i&gt; Genus.</title>
        <authorList>
            <person name="Harrop T.W.R."/>
            <person name="Guhlin J."/>
            <person name="McLaughlin G.M."/>
            <person name="Permina E."/>
            <person name="Stockwell P."/>
            <person name="Gilligan J."/>
            <person name="Le Lec M.F."/>
            <person name="Gruber M.A.M."/>
            <person name="Quinn O."/>
            <person name="Lovegrove M."/>
            <person name="Duncan E.J."/>
            <person name="Remnant E.J."/>
            <person name="Van Eeckhoven J."/>
            <person name="Graham B."/>
            <person name="Knapp R.A."/>
            <person name="Langford K.W."/>
            <person name="Kronenberg Z."/>
            <person name="Press M.O."/>
            <person name="Eacker S.M."/>
            <person name="Wilson-Rankin E.E."/>
            <person name="Purcell J."/>
            <person name="Lester P.J."/>
            <person name="Dearden P.K."/>
        </authorList>
    </citation>
    <scope>NUCLEOTIDE SEQUENCE</scope>
    <source>
        <strain evidence="1">Marl-1</strain>
    </source>
</reference>
<dbReference type="Proteomes" id="UP000614350">
    <property type="component" value="Unassembled WGS sequence"/>
</dbReference>
<organism evidence="1 2">
    <name type="scientific">Vespula vulgaris</name>
    <name type="common">Yellow jacket</name>
    <name type="synonym">Wasp</name>
    <dbReference type="NCBI Taxonomy" id="7454"/>
    <lineage>
        <taxon>Eukaryota</taxon>
        <taxon>Metazoa</taxon>
        <taxon>Ecdysozoa</taxon>
        <taxon>Arthropoda</taxon>
        <taxon>Hexapoda</taxon>
        <taxon>Insecta</taxon>
        <taxon>Pterygota</taxon>
        <taxon>Neoptera</taxon>
        <taxon>Endopterygota</taxon>
        <taxon>Hymenoptera</taxon>
        <taxon>Apocrita</taxon>
        <taxon>Aculeata</taxon>
        <taxon>Vespoidea</taxon>
        <taxon>Vespidae</taxon>
        <taxon>Vespinae</taxon>
        <taxon>Vespula</taxon>
    </lineage>
</organism>